<dbReference type="EMBL" id="JBHUMV010000002">
    <property type="protein sequence ID" value="MFD2753198.1"/>
    <property type="molecule type" value="Genomic_DNA"/>
</dbReference>
<keyword evidence="2" id="KW-1185">Reference proteome</keyword>
<accession>A0ABW5UIS8</accession>
<protein>
    <submittedName>
        <fullName evidence="1">Uncharacterized protein</fullName>
    </submittedName>
</protein>
<comment type="caution">
    <text evidence="1">The sequence shown here is derived from an EMBL/GenBank/DDBJ whole genome shotgun (WGS) entry which is preliminary data.</text>
</comment>
<gene>
    <name evidence="1" type="ORF">ACFSW6_03795</name>
</gene>
<proteinExistence type="predicted"/>
<reference evidence="2" key="1">
    <citation type="journal article" date="2019" name="Int. J. Syst. Evol. Microbiol.">
        <title>The Global Catalogue of Microorganisms (GCM) 10K type strain sequencing project: providing services to taxonomists for standard genome sequencing and annotation.</title>
        <authorList>
            <consortium name="The Broad Institute Genomics Platform"/>
            <consortium name="The Broad Institute Genome Sequencing Center for Infectious Disease"/>
            <person name="Wu L."/>
            <person name="Ma J."/>
        </authorList>
    </citation>
    <scope>NUCLEOTIDE SEQUENCE [LARGE SCALE GENOMIC DNA]</scope>
    <source>
        <strain evidence="2">TISTR 1906</strain>
    </source>
</reference>
<sequence length="292" mass="31876">MLEHYSPPHQGMGLHLQADSAGTAGLRVLAMVHSADSAAAEQAVLWPLCAQLQRLGQTVLVLDGSQSESFQTPGMAQLLERSAWHAQMGLRSMAEAAETRSIATLPARQGLARLRATAQELGMEPLAALQRYVRGYTTVLIYADAKALTPLLQGQNLQPLLVVPPDAEQLVDSYRQLKTLAVYAGVECTLAALEAPAAADGPARYDWSRKQSSVLTDAQKSQIRLQRLNALLQCSQRHLGDAPVLMRLRWRQTRDLHQLTLHMLKTACILPLHEHSVPRLGTGACAPLAWSH</sequence>
<organism evidence="1 2">
    <name type="scientific">Comamonas terrae</name>
    <dbReference type="NCBI Taxonomy" id="673548"/>
    <lineage>
        <taxon>Bacteria</taxon>
        <taxon>Pseudomonadati</taxon>
        <taxon>Pseudomonadota</taxon>
        <taxon>Betaproteobacteria</taxon>
        <taxon>Burkholderiales</taxon>
        <taxon>Comamonadaceae</taxon>
        <taxon>Comamonas</taxon>
    </lineage>
</organism>
<name>A0ABW5UIS8_9BURK</name>
<dbReference type="RefSeq" id="WP_066479921.1">
    <property type="nucleotide sequence ID" value="NZ_BCNT01000011.1"/>
</dbReference>
<evidence type="ECO:0000313" key="2">
    <source>
        <dbReference type="Proteomes" id="UP001597463"/>
    </source>
</evidence>
<dbReference type="Proteomes" id="UP001597463">
    <property type="component" value="Unassembled WGS sequence"/>
</dbReference>
<evidence type="ECO:0000313" key="1">
    <source>
        <dbReference type="EMBL" id="MFD2753198.1"/>
    </source>
</evidence>